<protein>
    <submittedName>
        <fullName evidence="3">Uncharacterized protein</fullName>
    </submittedName>
</protein>
<comment type="caution">
    <text evidence="3">The sequence shown here is derived from an EMBL/GenBank/DDBJ whole genome shotgun (WGS) entry which is preliminary data.</text>
</comment>
<gene>
    <name evidence="3" type="ORF">EGR_02106</name>
</gene>
<feature type="region of interest" description="Disordered" evidence="1">
    <location>
        <begin position="475"/>
        <end position="512"/>
    </location>
</feature>
<dbReference type="OMA" id="KTCEIAV"/>
<dbReference type="RefSeq" id="XP_024354208.1">
    <property type="nucleotide sequence ID" value="XM_024491355.1"/>
</dbReference>
<dbReference type="CTD" id="36337821"/>
<sequence>MRTFRMWHNLHETAVHNHQELASLATTVAAEKLTPILPGDVYSVVGDIEKRHLGRCTYLYAWLAIPQGSHQDIYAHYSACSRLELRFIEAARETRSPQSDFKVNVVEELNRVNKDYTAQLIDLETLDALLQTVKITNGIETSPSLTTKDRIFYLADRLGQYTMLAMLRPGRLPKIEIVPPPSEKTYILPQNVLCYRKTCEIAVQSATSAVSASSSSKSLPSSATNSSMEYILLLAEAKQENRRLYIQLIIYRVVFALTAFLCVLLAIVTLVFCFRNHKPGLKSSKKRPKMEASYHSGPPYNSLNSPSKMTSPVIYSDSVAYPNNTALVLGDTASLQNTAISSNLSGCELLTANGLNGTPCAHFSYQPLYTTDGSGGIKPMAQNRLYGSGAQNFFPIVTAFDRSASPASEGYRTGSLDRRSDVASEKIRRRTPIQLIALPQGAEAPPTTNYIALTQPITQYPQPAFKVPQSIENSQTITSQGSGGTVIRKPPGDINFRASINGESASSGVAMS</sequence>
<accession>W6UWY2</accession>
<evidence type="ECO:0000313" key="3">
    <source>
        <dbReference type="EMBL" id="EUB63012.1"/>
    </source>
</evidence>
<dbReference type="Proteomes" id="UP000019149">
    <property type="component" value="Unassembled WGS sequence"/>
</dbReference>
<evidence type="ECO:0000256" key="2">
    <source>
        <dbReference type="SAM" id="Phobius"/>
    </source>
</evidence>
<evidence type="ECO:0000313" key="4">
    <source>
        <dbReference type="Proteomes" id="UP000019149"/>
    </source>
</evidence>
<feature type="compositionally biased region" description="Polar residues" evidence="1">
    <location>
        <begin position="501"/>
        <end position="512"/>
    </location>
</feature>
<reference evidence="3 4" key="1">
    <citation type="journal article" date="2013" name="Nat. Genet.">
        <title>The genome of the hydatid tapeworm Echinococcus granulosus.</title>
        <authorList>
            <person name="Zheng H."/>
            <person name="Zhang W."/>
            <person name="Zhang L."/>
            <person name="Zhang Z."/>
            <person name="Li J."/>
            <person name="Lu G."/>
            <person name="Zhu Y."/>
            <person name="Wang Y."/>
            <person name="Huang Y."/>
            <person name="Liu J."/>
            <person name="Kang H."/>
            <person name="Chen J."/>
            <person name="Wang L."/>
            <person name="Chen A."/>
            <person name="Yu S."/>
            <person name="Gao Z."/>
            <person name="Jin L."/>
            <person name="Gu W."/>
            <person name="Wang Z."/>
            <person name="Zhao L."/>
            <person name="Shi B."/>
            <person name="Wen H."/>
            <person name="Lin R."/>
            <person name="Jones M.K."/>
            <person name="Brejova B."/>
            <person name="Vinar T."/>
            <person name="Zhao G."/>
            <person name="McManus D.P."/>
            <person name="Chen Z."/>
            <person name="Zhou Y."/>
            <person name="Wang S."/>
        </authorList>
    </citation>
    <scope>NUCLEOTIDE SEQUENCE [LARGE SCALE GENOMIC DNA]</scope>
</reference>
<keyword evidence="4" id="KW-1185">Reference proteome</keyword>
<feature type="transmembrane region" description="Helical" evidence="2">
    <location>
        <begin position="249"/>
        <end position="272"/>
    </location>
</feature>
<dbReference type="OrthoDB" id="6233447at2759"/>
<keyword evidence="2" id="KW-0812">Transmembrane</keyword>
<name>W6UWY2_ECHGR</name>
<evidence type="ECO:0000256" key="1">
    <source>
        <dbReference type="SAM" id="MobiDB-lite"/>
    </source>
</evidence>
<keyword evidence="2" id="KW-0472">Membrane</keyword>
<dbReference type="EMBL" id="APAU02000009">
    <property type="protein sequence ID" value="EUB63012.1"/>
    <property type="molecule type" value="Genomic_DNA"/>
</dbReference>
<dbReference type="KEGG" id="egl:EGR_02106"/>
<dbReference type="AlphaFoldDB" id="W6UWY2"/>
<keyword evidence="2" id="KW-1133">Transmembrane helix</keyword>
<feature type="region of interest" description="Disordered" evidence="1">
    <location>
        <begin position="281"/>
        <end position="305"/>
    </location>
</feature>
<proteinExistence type="predicted"/>
<organism evidence="3 4">
    <name type="scientific">Echinococcus granulosus</name>
    <name type="common">Hydatid tapeworm</name>
    <dbReference type="NCBI Taxonomy" id="6210"/>
    <lineage>
        <taxon>Eukaryota</taxon>
        <taxon>Metazoa</taxon>
        <taxon>Spiralia</taxon>
        <taxon>Lophotrochozoa</taxon>
        <taxon>Platyhelminthes</taxon>
        <taxon>Cestoda</taxon>
        <taxon>Eucestoda</taxon>
        <taxon>Cyclophyllidea</taxon>
        <taxon>Taeniidae</taxon>
        <taxon>Echinococcus</taxon>
        <taxon>Echinococcus granulosus group</taxon>
    </lineage>
</organism>
<dbReference type="GeneID" id="36337821"/>